<dbReference type="AlphaFoldDB" id="A0A3B7MMC5"/>
<dbReference type="Gene3D" id="3.20.20.100">
    <property type="entry name" value="NADP-dependent oxidoreductase domain"/>
    <property type="match status" value="1"/>
</dbReference>
<dbReference type="InterPro" id="IPR036812">
    <property type="entry name" value="NAD(P)_OxRdtase_dom_sf"/>
</dbReference>
<dbReference type="GO" id="GO:0016491">
    <property type="term" value="F:oxidoreductase activity"/>
    <property type="evidence" value="ECO:0007669"/>
    <property type="project" value="InterPro"/>
</dbReference>
<dbReference type="PANTHER" id="PTHR42686">
    <property type="entry name" value="GH17980P-RELATED"/>
    <property type="match status" value="1"/>
</dbReference>
<dbReference type="PANTHER" id="PTHR42686:SF1">
    <property type="entry name" value="GH17980P-RELATED"/>
    <property type="match status" value="1"/>
</dbReference>
<dbReference type="CDD" id="cd19152">
    <property type="entry name" value="AKR_AKR15A"/>
    <property type="match status" value="1"/>
</dbReference>
<evidence type="ECO:0000313" key="2">
    <source>
        <dbReference type="EMBL" id="AXY74096.1"/>
    </source>
</evidence>
<dbReference type="GO" id="GO:0005829">
    <property type="term" value="C:cytosol"/>
    <property type="evidence" value="ECO:0007669"/>
    <property type="project" value="TreeGrafter"/>
</dbReference>
<dbReference type="EMBL" id="CP032157">
    <property type="protein sequence ID" value="AXY74096.1"/>
    <property type="molecule type" value="Genomic_DNA"/>
</dbReference>
<dbReference type="SUPFAM" id="SSF51430">
    <property type="entry name" value="NAD(P)-linked oxidoreductase"/>
    <property type="match status" value="1"/>
</dbReference>
<keyword evidence="3" id="KW-1185">Reference proteome</keyword>
<dbReference type="OrthoDB" id="9773828at2"/>
<feature type="domain" description="NADP-dependent oxidoreductase" evidence="1">
    <location>
        <begin position="21"/>
        <end position="339"/>
    </location>
</feature>
<protein>
    <submittedName>
        <fullName evidence="2">Aldo/keto reductase</fullName>
    </submittedName>
</protein>
<organism evidence="2 3">
    <name type="scientific">Paraflavitalea soli</name>
    <dbReference type="NCBI Taxonomy" id="2315862"/>
    <lineage>
        <taxon>Bacteria</taxon>
        <taxon>Pseudomonadati</taxon>
        <taxon>Bacteroidota</taxon>
        <taxon>Chitinophagia</taxon>
        <taxon>Chitinophagales</taxon>
        <taxon>Chitinophagaceae</taxon>
        <taxon>Paraflavitalea</taxon>
    </lineage>
</organism>
<dbReference type="RefSeq" id="WP_119049983.1">
    <property type="nucleotide sequence ID" value="NZ_CP032157.1"/>
</dbReference>
<name>A0A3B7MMC5_9BACT</name>
<dbReference type="InterPro" id="IPR023210">
    <property type="entry name" value="NADP_OxRdtase_dom"/>
</dbReference>
<sequence length="357" mass="39392">MIVRAEKVLPENDAAGVLPPVIFGTSGLGNLFEAYGDELKYAVVRECLRVSNGRTFFDSAGKYGAGLALEVLGKCLRQLQVPPEQVVISNKLGWYRTPLKTTAPTFEPGVWKGLEYDAVQKISYKGILECFEQGNELLGGYIPQMVSVHDPDEYLATAKSKLHEQQLYEDVLGAYKALHDLKQRGKVQAIGVGAKDWKTIRRIAADVPLDWVMIANSMTIRQHPQALLDLMVQLSGKGVKIINAALFHSGFLLGGDHYDYKPVIPGTAEHDALYSWRTDFQAVCSSFGITPAAACIQFGLHAPGVTSIALNTMDVKRIEENMQYATTEIAAPVWRMLQAKGLMQVNFFEQDASIVRD</sequence>
<dbReference type="Pfam" id="PF00248">
    <property type="entry name" value="Aldo_ket_red"/>
    <property type="match status" value="1"/>
</dbReference>
<dbReference type="Proteomes" id="UP000263900">
    <property type="component" value="Chromosome"/>
</dbReference>
<dbReference type="KEGG" id="pseg:D3H65_08955"/>
<gene>
    <name evidence="2" type="ORF">D3H65_08955</name>
</gene>
<dbReference type="InterPro" id="IPR020471">
    <property type="entry name" value="AKR"/>
</dbReference>
<proteinExistence type="predicted"/>
<accession>A0A3B7MMC5</accession>
<evidence type="ECO:0000313" key="3">
    <source>
        <dbReference type="Proteomes" id="UP000263900"/>
    </source>
</evidence>
<reference evidence="2 3" key="1">
    <citation type="submission" date="2018-09" db="EMBL/GenBank/DDBJ databases">
        <title>Genome sequencing of strain 6GH32-13.</title>
        <authorList>
            <person name="Weon H.-Y."/>
            <person name="Heo J."/>
            <person name="Kwon S.-W."/>
        </authorList>
    </citation>
    <scope>NUCLEOTIDE SEQUENCE [LARGE SCALE GENOMIC DNA]</scope>
    <source>
        <strain evidence="2 3">5GH32-13</strain>
    </source>
</reference>
<evidence type="ECO:0000259" key="1">
    <source>
        <dbReference type="Pfam" id="PF00248"/>
    </source>
</evidence>